<dbReference type="InterPro" id="IPR009006">
    <property type="entry name" value="Ala_racemase/Decarboxylase_C"/>
</dbReference>
<dbReference type="Gene3D" id="2.40.37.10">
    <property type="entry name" value="Lyase, Ornithine Decarboxylase, Chain A, domain 1"/>
    <property type="match status" value="1"/>
</dbReference>
<dbReference type="InterPro" id="IPR029066">
    <property type="entry name" value="PLP-binding_barrel"/>
</dbReference>
<dbReference type="InterPro" id="IPR001608">
    <property type="entry name" value="Ala_racemase_N"/>
</dbReference>
<dbReference type="GO" id="GO:0030632">
    <property type="term" value="P:D-alanine biosynthetic process"/>
    <property type="evidence" value="ECO:0007669"/>
    <property type="project" value="TreeGrafter"/>
</dbReference>
<evidence type="ECO:0000313" key="7">
    <source>
        <dbReference type="Proteomes" id="UP000196320"/>
    </source>
</evidence>
<keyword evidence="2 4" id="KW-0663">Pyridoxal phosphate</keyword>
<protein>
    <submittedName>
        <fullName evidence="6">Alanine racemase</fullName>
        <ecNumber evidence="6">5.1.1.1</ecNumber>
    </submittedName>
</protein>
<dbReference type="SUPFAM" id="SSF50621">
    <property type="entry name" value="Alanine racemase C-terminal domain-like"/>
    <property type="match status" value="1"/>
</dbReference>
<dbReference type="PROSITE" id="PS00395">
    <property type="entry name" value="ALANINE_RACEMASE"/>
    <property type="match status" value="1"/>
</dbReference>
<dbReference type="GO" id="GO:0005829">
    <property type="term" value="C:cytosol"/>
    <property type="evidence" value="ECO:0007669"/>
    <property type="project" value="TreeGrafter"/>
</dbReference>
<dbReference type="SUPFAM" id="SSF51419">
    <property type="entry name" value="PLP-binding barrel"/>
    <property type="match status" value="1"/>
</dbReference>
<evidence type="ECO:0000313" key="6">
    <source>
        <dbReference type="EMBL" id="SJN23512.1"/>
    </source>
</evidence>
<dbReference type="GO" id="GO:0008784">
    <property type="term" value="F:alanine racemase activity"/>
    <property type="evidence" value="ECO:0007669"/>
    <property type="project" value="UniProtKB-EC"/>
</dbReference>
<dbReference type="InterPro" id="IPR020622">
    <property type="entry name" value="Ala_racemase_pyridoxalP-BS"/>
</dbReference>
<dbReference type="InterPro" id="IPR000821">
    <property type="entry name" value="Ala_racemase"/>
</dbReference>
<proteinExistence type="predicted"/>
<name>A0A1R4IUK1_9MICO</name>
<feature type="domain" description="Alanine racemase N-terminal" evidence="5">
    <location>
        <begin position="11"/>
        <end position="228"/>
    </location>
</feature>
<dbReference type="GO" id="GO:0009252">
    <property type="term" value="P:peptidoglycan biosynthetic process"/>
    <property type="evidence" value="ECO:0007669"/>
    <property type="project" value="TreeGrafter"/>
</dbReference>
<sequence length="347" mass="36809">MERMSVPVLEISRGAFRANIAAVRARIAPSELMLVMKDDAYGHGIEWAAAEAAATGVTWFGAYDVPTAQRIRSLTDARIFAWAPSNDEEADAAITAGIDLGIGSLEYLHAVIAGAARQNSCVRLHLKIDTGLHRNGFRPEAWDEAVAVARAAEERGIARIVGVWSHLAEASDAEDDAARAVFRWAVQRAEDAGARPEVRHLTASAASWWRPELRESLSRIGAFCYGIRSADGPALAGTAPISRLTAAVDAVDDGRVTLGIGSFHGVPSTLRGARVATPAGLREILEVDGASTAVEAWPGAHIGQRIIVFGTGADGEADATALAERIDTVGEEILTRLTPAVRRVVVD</sequence>
<dbReference type="Proteomes" id="UP000196320">
    <property type="component" value="Unassembled WGS sequence"/>
</dbReference>
<dbReference type="EMBL" id="FUKO01000012">
    <property type="protein sequence ID" value="SJN23512.1"/>
    <property type="molecule type" value="Genomic_DNA"/>
</dbReference>
<dbReference type="PANTHER" id="PTHR30511">
    <property type="entry name" value="ALANINE RACEMASE"/>
    <property type="match status" value="1"/>
</dbReference>
<dbReference type="EC" id="5.1.1.1" evidence="6"/>
<dbReference type="PRINTS" id="PR00992">
    <property type="entry name" value="ALARACEMASE"/>
</dbReference>
<evidence type="ECO:0000256" key="3">
    <source>
        <dbReference type="ARBA" id="ARBA00023235"/>
    </source>
</evidence>
<dbReference type="Gene3D" id="3.20.20.10">
    <property type="entry name" value="Alanine racemase"/>
    <property type="match status" value="1"/>
</dbReference>
<gene>
    <name evidence="6" type="ORF">FM104_04060</name>
</gene>
<feature type="modified residue" description="N6-(pyridoxal phosphate)lysine" evidence="4">
    <location>
        <position position="37"/>
    </location>
</feature>
<dbReference type="AlphaFoldDB" id="A0A1R4IUK1"/>
<keyword evidence="7" id="KW-1185">Reference proteome</keyword>
<reference evidence="6 7" key="1">
    <citation type="submission" date="2017-02" db="EMBL/GenBank/DDBJ databases">
        <authorList>
            <person name="Peterson S.W."/>
        </authorList>
    </citation>
    <scope>NUCLEOTIDE SEQUENCE [LARGE SCALE GENOMIC DNA]</scope>
    <source>
        <strain evidence="6 7">B Mb 05.01</strain>
    </source>
</reference>
<evidence type="ECO:0000256" key="1">
    <source>
        <dbReference type="ARBA" id="ARBA00001933"/>
    </source>
</evidence>
<dbReference type="PANTHER" id="PTHR30511:SF0">
    <property type="entry name" value="ALANINE RACEMASE, CATABOLIC-RELATED"/>
    <property type="match status" value="1"/>
</dbReference>
<accession>A0A1R4IUK1</accession>
<evidence type="ECO:0000256" key="4">
    <source>
        <dbReference type="PIRSR" id="PIRSR600821-50"/>
    </source>
</evidence>
<comment type="cofactor">
    <cofactor evidence="1 4">
        <name>pyridoxal 5'-phosphate</name>
        <dbReference type="ChEBI" id="CHEBI:597326"/>
    </cofactor>
</comment>
<evidence type="ECO:0000259" key="5">
    <source>
        <dbReference type="Pfam" id="PF01168"/>
    </source>
</evidence>
<organism evidence="6 7">
    <name type="scientific">Microbacterium esteraromaticum</name>
    <dbReference type="NCBI Taxonomy" id="57043"/>
    <lineage>
        <taxon>Bacteria</taxon>
        <taxon>Bacillati</taxon>
        <taxon>Actinomycetota</taxon>
        <taxon>Actinomycetes</taxon>
        <taxon>Micrococcales</taxon>
        <taxon>Microbacteriaceae</taxon>
        <taxon>Microbacterium</taxon>
    </lineage>
</organism>
<evidence type="ECO:0000256" key="2">
    <source>
        <dbReference type="ARBA" id="ARBA00022898"/>
    </source>
</evidence>
<keyword evidence="3 6" id="KW-0413">Isomerase</keyword>
<dbReference type="Pfam" id="PF01168">
    <property type="entry name" value="Ala_racemase_N"/>
    <property type="match status" value="1"/>
</dbReference>
<dbReference type="GO" id="GO:0030170">
    <property type="term" value="F:pyridoxal phosphate binding"/>
    <property type="evidence" value="ECO:0007669"/>
    <property type="project" value="TreeGrafter"/>
</dbReference>